<dbReference type="AlphaFoldDB" id="A0A1Q5PZT5"/>
<keyword evidence="2" id="KW-0436">Ligase</keyword>
<dbReference type="InterPro" id="IPR045851">
    <property type="entry name" value="AMP-bd_C_sf"/>
</dbReference>
<dbReference type="EMBL" id="MQVS01000001">
    <property type="protein sequence ID" value="OKL52870.1"/>
    <property type="molecule type" value="Genomic_DNA"/>
</dbReference>
<keyword evidence="6" id="KW-1185">Reference proteome</keyword>
<feature type="domain" description="AMP-binding enzyme C-terminal" evidence="4">
    <location>
        <begin position="277"/>
        <end position="340"/>
    </location>
</feature>
<name>A0A1Q5PZT5_9ACTO</name>
<dbReference type="FunCoup" id="A0A1Q5PZT5">
    <property type="interactions" value="53"/>
</dbReference>
<dbReference type="Pfam" id="PF00501">
    <property type="entry name" value="AMP-binding"/>
    <property type="match status" value="1"/>
</dbReference>
<feature type="domain" description="AMP-dependent synthetase/ligase" evidence="3">
    <location>
        <begin position="45"/>
        <end position="198"/>
    </location>
</feature>
<accession>A0A1Q5PZT5</accession>
<dbReference type="PANTHER" id="PTHR43201:SF5">
    <property type="entry name" value="MEDIUM-CHAIN ACYL-COA LIGASE ACSF2, MITOCHONDRIAL"/>
    <property type="match status" value="1"/>
</dbReference>
<proteinExistence type="inferred from homology"/>
<dbReference type="Proteomes" id="UP000185612">
    <property type="component" value="Unassembled WGS sequence"/>
</dbReference>
<evidence type="ECO:0000259" key="4">
    <source>
        <dbReference type="Pfam" id="PF13193"/>
    </source>
</evidence>
<evidence type="ECO:0000256" key="1">
    <source>
        <dbReference type="ARBA" id="ARBA00006432"/>
    </source>
</evidence>
<protein>
    <recommendedName>
        <fullName evidence="7">O-succinylbenzoic acid--CoA ligase</fullName>
    </recommendedName>
</protein>
<organism evidence="5 6">
    <name type="scientific">Buchananella hordeovulneris</name>
    <dbReference type="NCBI Taxonomy" id="52770"/>
    <lineage>
        <taxon>Bacteria</taxon>
        <taxon>Bacillati</taxon>
        <taxon>Actinomycetota</taxon>
        <taxon>Actinomycetes</taxon>
        <taxon>Actinomycetales</taxon>
        <taxon>Actinomycetaceae</taxon>
        <taxon>Buchananella</taxon>
    </lineage>
</organism>
<comment type="similarity">
    <text evidence="1">Belongs to the ATP-dependent AMP-binding enzyme family.</text>
</comment>
<reference evidence="6" key="1">
    <citation type="submission" date="2016-12" db="EMBL/GenBank/DDBJ databases">
        <authorList>
            <person name="Meng X."/>
        </authorList>
    </citation>
    <scope>NUCLEOTIDE SEQUENCE [LARGE SCALE GENOMIC DNA]</scope>
    <source>
        <strain evidence="6">DSM 20732</strain>
    </source>
</reference>
<gene>
    <name evidence="5" type="ORF">BSZ40_00615</name>
</gene>
<comment type="caution">
    <text evidence="5">The sequence shown here is derived from an EMBL/GenBank/DDBJ whole genome shotgun (WGS) entry which is preliminary data.</text>
</comment>
<dbReference type="InterPro" id="IPR025110">
    <property type="entry name" value="AMP-bd_C"/>
</dbReference>
<dbReference type="InterPro" id="IPR000873">
    <property type="entry name" value="AMP-dep_synth/lig_dom"/>
</dbReference>
<dbReference type="InterPro" id="IPR042099">
    <property type="entry name" value="ANL_N_sf"/>
</dbReference>
<evidence type="ECO:0000259" key="3">
    <source>
        <dbReference type="Pfam" id="PF00501"/>
    </source>
</evidence>
<evidence type="ECO:0000313" key="5">
    <source>
        <dbReference type="EMBL" id="OKL52870.1"/>
    </source>
</evidence>
<evidence type="ECO:0000256" key="2">
    <source>
        <dbReference type="ARBA" id="ARBA00022598"/>
    </source>
</evidence>
<dbReference type="SUPFAM" id="SSF56801">
    <property type="entry name" value="Acetyl-CoA synthetase-like"/>
    <property type="match status" value="1"/>
</dbReference>
<evidence type="ECO:0000313" key="6">
    <source>
        <dbReference type="Proteomes" id="UP000185612"/>
    </source>
</evidence>
<dbReference type="GO" id="GO:0006631">
    <property type="term" value="P:fatty acid metabolic process"/>
    <property type="evidence" value="ECO:0007669"/>
    <property type="project" value="TreeGrafter"/>
</dbReference>
<dbReference type="Gene3D" id="3.30.300.30">
    <property type="match status" value="1"/>
</dbReference>
<dbReference type="Pfam" id="PF13193">
    <property type="entry name" value="AMP-binding_C"/>
    <property type="match status" value="1"/>
</dbReference>
<dbReference type="GO" id="GO:0031956">
    <property type="term" value="F:medium-chain fatty acid-CoA ligase activity"/>
    <property type="evidence" value="ECO:0007669"/>
    <property type="project" value="TreeGrafter"/>
</dbReference>
<evidence type="ECO:0008006" key="7">
    <source>
        <dbReference type="Google" id="ProtNLM"/>
    </source>
</evidence>
<dbReference type="STRING" id="52770.BSZ40_00615"/>
<dbReference type="InParanoid" id="A0A1Q5PZT5"/>
<sequence>MAAVRAHPGRAPVVFPVTAAPSATVLDTLQRGLAALPHTDVVVATTGSTGTPRLVGLAAAALDAAAHATATFLGSPVPAWLLALPPHHIAGLAIIWRSLVAGARLDCFQASRFTAPALAAALAHLPDGAATSLVPTQLTRALADPAATAQLARLRAVLVGGASLAPAVEVRARAAGVPVVRTYGMSETAGGCVYNGRPLPGVRVAAGRGRLRLAGPMLAEGYLDEPASAAFAAGWHVTNDVGEVTDGVVDVWGRADDVVITGGEKVHPARVEEALAPWMQAVCVVGVPDAEWGQRLVVLGVGPTRAWPALRRELAAALPRSWVPKELLVVDELPVRGPGKIDRRAAAALARRLVTGGPTESPVGAGPNSPSS</sequence>
<dbReference type="PANTHER" id="PTHR43201">
    <property type="entry name" value="ACYL-COA SYNTHETASE"/>
    <property type="match status" value="1"/>
</dbReference>
<dbReference type="Gene3D" id="3.40.50.12780">
    <property type="entry name" value="N-terminal domain of ligase-like"/>
    <property type="match status" value="1"/>
</dbReference>